<evidence type="ECO:0000313" key="2">
    <source>
        <dbReference type="EMBL" id="VDM11315.1"/>
    </source>
</evidence>
<evidence type="ECO:0000313" key="3">
    <source>
        <dbReference type="Proteomes" id="UP000270924"/>
    </source>
</evidence>
<reference evidence="2 3" key="1">
    <citation type="submission" date="2018-11" db="EMBL/GenBank/DDBJ databases">
        <authorList>
            <consortium name="Pathogen Informatics"/>
        </authorList>
    </citation>
    <scope>NUCLEOTIDE SEQUENCE [LARGE SCALE GENOMIC DNA]</scope>
</reference>
<evidence type="ECO:0000256" key="1">
    <source>
        <dbReference type="SAM" id="MobiDB-lite"/>
    </source>
</evidence>
<gene>
    <name evidence="2" type="ORF">WBA_LOCUS4701</name>
</gene>
<dbReference type="EMBL" id="UYWW01002040">
    <property type="protein sequence ID" value="VDM11315.1"/>
    <property type="molecule type" value="Genomic_DNA"/>
</dbReference>
<name>A0A3P7FPU8_WUCBA</name>
<sequence>MKMFLKNNKAILNTGLLIDDMTDVIREGKEAFLTLFALPLSVIFHLLGQTEIGDVFGSFGLSALLNIISSIHSGRLLNESFDFDDLDAFDLLDLDFENFAEADESGYYSGDQLQDAVDRAFLIGFNEAMDRIEHEIDEMENENWIHNVNNDDLFENYHFDISVNDELNLQQLFQHNFYEEINNESDQMSDYLERLPAGGSQSWSPRSMRERQERHFIGYRRHSYPNIARDFVYQQIDDQSSDDEINSLSNLLRIGLTTRDESPPANVASDPRELPMQQQQQQGSNYRWLMGSARNRSQYGSNRSVFSEQKRLVRSRHRIRRSIKRYRIPRSLSRTSRISAERRRSLSLISRRNNTEYSSESDEEPMEQSSQINCIIERNYPIGSIIKLFIIGYL</sequence>
<protein>
    <submittedName>
        <fullName evidence="2">Uncharacterized protein</fullName>
    </submittedName>
</protein>
<dbReference type="InParanoid" id="A0A3P7FPU8"/>
<accession>A0A3P7FPU8</accession>
<dbReference type="AlphaFoldDB" id="A0A3P7FPU8"/>
<dbReference type="OMA" id="ENEDWIR"/>
<organism evidence="2 3">
    <name type="scientific">Wuchereria bancrofti</name>
    <dbReference type="NCBI Taxonomy" id="6293"/>
    <lineage>
        <taxon>Eukaryota</taxon>
        <taxon>Metazoa</taxon>
        <taxon>Ecdysozoa</taxon>
        <taxon>Nematoda</taxon>
        <taxon>Chromadorea</taxon>
        <taxon>Rhabditida</taxon>
        <taxon>Spirurina</taxon>
        <taxon>Spiruromorpha</taxon>
        <taxon>Filarioidea</taxon>
        <taxon>Onchocercidae</taxon>
        <taxon>Wuchereria</taxon>
    </lineage>
</organism>
<keyword evidence="3" id="KW-1185">Reference proteome</keyword>
<dbReference type="OrthoDB" id="5875906at2759"/>
<proteinExistence type="predicted"/>
<feature type="region of interest" description="Disordered" evidence="1">
    <location>
        <begin position="257"/>
        <end position="280"/>
    </location>
</feature>
<dbReference type="Proteomes" id="UP000270924">
    <property type="component" value="Unassembled WGS sequence"/>
</dbReference>